<dbReference type="EMBL" id="NTFS01000027">
    <property type="protein sequence ID" value="PAX59982.1"/>
    <property type="molecule type" value="Genomic_DNA"/>
</dbReference>
<dbReference type="AlphaFoldDB" id="A0A2A2TNG8"/>
<keyword evidence="2" id="KW-1185">Reference proteome</keyword>
<comment type="caution">
    <text evidence="1">The sequence shown here is derived from an EMBL/GenBank/DDBJ whole genome shotgun (WGS) entry which is preliminary data.</text>
</comment>
<evidence type="ECO:0000313" key="1">
    <source>
        <dbReference type="EMBL" id="PAX59982.1"/>
    </source>
</evidence>
<organism evidence="1 2">
    <name type="scientific">Brunnivagina elsteri CCALA 953</name>
    <dbReference type="NCBI Taxonomy" id="987040"/>
    <lineage>
        <taxon>Bacteria</taxon>
        <taxon>Bacillati</taxon>
        <taxon>Cyanobacteriota</taxon>
        <taxon>Cyanophyceae</taxon>
        <taxon>Nostocales</taxon>
        <taxon>Calotrichaceae</taxon>
        <taxon>Brunnivagina</taxon>
    </lineage>
</organism>
<accession>A0A2A2TNG8</accession>
<proteinExistence type="predicted"/>
<gene>
    <name evidence="1" type="ORF">CK510_04185</name>
</gene>
<dbReference type="RefSeq" id="WP_095720497.1">
    <property type="nucleotide sequence ID" value="NZ_NTFS01000027.1"/>
</dbReference>
<name>A0A2A2TNG8_9CYAN</name>
<protein>
    <submittedName>
        <fullName evidence="1">Uncharacterized protein</fullName>
    </submittedName>
</protein>
<dbReference type="OrthoDB" id="489316at2"/>
<dbReference type="Proteomes" id="UP000218238">
    <property type="component" value="Unassembled WGS sequence"/>
</dbReference>
<sequence length="183" mass="20140">MNINSGIRLQVIGQTVTLAIEDGREWGQRFLDDSSWRGDKKKMAKHAARESTFASRRKSINRRLSATGGMSSEVAMSLYSQVKLASTLFTIYEIDTIRVSSQSLVLAAVAGVSITELANQLEINPTQQNIQKALASVPNKKIAELNKNLGIKLMSQVSDTKINICGHSVKTFIQAYRNPMLLG</sequence>
<reference evidence="1 2" key="1">
    <citation type="submission" date="2017-08" db="EMBL/GenBank/DDBJ databases">
        <title>Draft genome sequence of filamentous cyanobacterium Calothrix elsteri CCALA 953.</title>
        <authorList>
            <person name="Gagunashvili A.N."/>
            <person name="Elster J."/>
            <person name="Andresson O.S."/>
        </authorList>
    </citation>
    <scope>NUCLEOTIDE SEQUENCE [LARGE SCALE GENOMIC DNA]</scope>
    <source>
        <strain evidence="1 2">CCALA 953</strain>
    </source>
</reference>
<evidence type="ECO:0000313" key="2">
    <source>
        <dbReference type="Proteomes" id="UP000218238"/>
    </source>
</evidence>